<reference evidence="2 4" key="1">
    <citation type="submission" date="2014-08" db="EMBL/GenBank/DDBJ databases">
        <authorList>
            <person name="Moulin Lionel"/>
        </authorList>
    </citation>
    <scope>NUCLEOTIDE SEQUENCE [LARGE SCALE GENOMIC DNA]</scope>
</reference>
<accession>A0A090G596</accession>
<sequence>MITRAGDETLRSVLVAGAIAIRHIRRGRGAVSPWLGGLLKHKPQKLAAVGLANNIARIAWKVMTSGDIYRAEPMPPALGRVA</sequence>
<name>A0A090G596_MESPL</name>
<evidence type="ECO:0000313" key="3">
    <source>
        <dbReference type="Proteomes" id="UP000045285"/>
    </source>
</evidence>
<reference evidence="3" key="2">
    <citation type="submission" date="2014-08" db="EMBL/GenBank/DDBJ databases">
        <authorList>
            <person name="Moulin L."/>
        </authorList>
    </citation>
    <scope>NUCLEOTIDE SEQUENCE [LARGE SCALE GENOMIC DNA]</scope>
</reference>
<evidence type="ECO:0000313" key="2">
    <source>
        <dbReference type="EMBL" id="CDX52652.1"/>
    </source>
</evidence>
<proteinExistence type="predicted"/>
<dbReference type="EMBL" id="CCNE01000009">
    <property type="protein sequence ID" value="CDX52652.1"/>
    <property type="molecule type" value="Genomic_DNA"/>
</dbReference>
<dbReference type="EMBL" id="CCMZ01000020">
    <property type="protein sequence ID" value="CDX18397.1"/>
    <property type="molecule type" value="Genomic_DNA"/>
</dbReference>
<evidence type="ECO:0000313" key="1">
    <source>
        <dbReference type="EMBL" id="CDX18397.1"/>
    </source>
</evidence>
<dbReference type="Proteomes" id="UP000045285">
    <property type="component" value="Unassembled WGS sequence"/>
</dbReference>
<dbReference type="AlphaFoldDB" id="A0A090G596"/>
<organism evidence="2 4">
    <name type="scientific">Mesorhizobium plurifarium</name>
    <dbReference type="NCBI Taxonomy" id="69974"/>
    <lineage>
        <taxon>Bacteria</taxon>
        <taxon>Pseudomonadati</taxon>
        <taxon>Pseudomonadota</taxon>
        <taxon>Alphaproteobacteria</taxon>
        <taxon>Hyphomicrobiales</taxon>
        <taxon>Phyllobacteriaceae</taxon>
        <taxon>Mesorhizobium</taxon>
    </lineage>
</organism>
<keyword evidence="3" id="KW-1185">Reference proteome</keyword>
<evidence type="ECO:0000313" key="4">
    <source>
        <dbReference type="Proteomes" id="UP000046122"/>
    </source>
</evidence>
<gene>
    <name evidence="1" type="ORF">MPL3356_270089</name>
    <name evidence="2" type="ORF">MPL3365_170017</name>
</gene>
<dbReference type="Proteomes" id="UP000046122">
    <property type="component" value="Unassembled WGS sequence"/>
</dbReference>
<protein>
    <submittedName>
        <fullName evidence="2">Transposase</fullName>
    </submittedName>
</protein>